<protein>
    <recommendedName>
        <fullName evidence="2">Gfo/Idh/MocA-like oxidoreductase C-terminal domain-containing protein</fullName>
    </recommendedName>
</protein>
<proteinExistence type="predicted"/>
<dbReference type="Gene3D" id="3.30.360.10">
    <property type="entry name" value="Dihydrodipicolinate Reductase, domain 2"/>
    <property type="match status" value="1"/>
</dbReference>
<gene>
    <name evidence="1" type="ORF">MNBD_DELTA01-1645</name>
</gene>
<reference evidence="1" key="1">
    <citation type="submission" date="2018-06" db="EMBL/GenBank/DDBJ databases">
        <authorList>
            <person name="Zhirakovskaya E."/>
        </authorList>
    </citation>
    <scope>NUCLEOTIDE SEQUENCE</scope>
</reference>
<dbReference type="EMBL" id="UOEA01000057">
    <property type="protein sequence ID" value="VAV83965.1"/>
    <property type="molecule type" value="Genomic_DNA"/>
</dbReference>
<sequence>QGDTGFLEWHVNWSSEGDAVMTSKDGARPEVKLLPKTRPDDFRLEMEHINDILDGKVTDSPISLERGLDTMMVIAAAYRSNIEKKVMRIDYSKGYTLEAIEAI</sequence>
<feature type="non-terminal residue" evidence="1">
    <location>
        <position position="1"/>
    </location>
</feature>
<name>A0A3B0RKI1_9ZZZZ</name>
<dbReference type="AlphaFoldDB" id="A0A3B0RKI1"/>
<organism evidence="1">
    <name type="scientific">hydrothermal vent metagenome</name>
    <dbReference type="NCBI Taxonomy" id="652676"/>
    <lineage>
        <taxon>unclassified sequences</taxon>
        <taxon>metagenomes</taxon>
        <taxon>ecological metagenomes</taxon>
    </lineage>
</organism>
<evidence type="ECO:0000313" key="1">
    <source>
        <dbReference type="EMBL" id="VAV83965.1"/>
    </source>
</evidence>
<accession>A0A3B0RKI1</accession>
<evidence type="ECO:0008006" key="2">
    <source>
        <dbReference type="Google" id="ProtNLM"/>
    </source>
</evidence>